<gene>
    <name evidence="2" type="ORF">PITG_00414</name>
</gene>
<dbReference type="Gene3D" id="3.80.10.10">
    <property type="entry name" value="Ribonuclease Inhibitor"/>
    <property type="match status" value="2"/>
</dbReference>
<evidence type="ECO:0000259" key="1">
    <source>
        <dbReference type="Pfam" id="PF25372"/>
    </source>
</evidence>
<accession>D0MQR2</accession>
<sequence length="272" mass="29406">MANKKARVRKAHGGIRLSSLSSEKEVTWRPHSVAELSTVFVYKEIPDEVLVGTELDLSIWSVVASDACLAKMLRSSGSSSRPWLSNQLADLLPSAASALALNNAPTTPVKQQSIVRINLSGADQITDKTAHIIAKACPELQHLNLERALKLTDSGVRHIVSCCRSLESLNLSYVTALQSPALSCIGELRLPLRSLAIAGCNRVPDYSLSRVLQACSTLELLDLSFCASVTDNILQTLGKNCRKLRQLKLRGCRQISDTGVVALANSGGCYRL</sequence>
<dbReference type="SUPFAM" id="SSF52047">
    <property type="entry name" value="RNI-like"/>
    <property type="match status" value="1"/>
</dbReference>
<dbReference type="OrthoDB" id="550575at2759"/>
<dbReference type="KEGG" id="pif:PITG_00414"/>
<proteinExistence type="predicted"/>
<organism evidence="2 3">
    <name type="scientific">Phytophthora infestans (strain T30-4)</name>
    <name type="common">Potato late blight agent</name>
    <dbReference type="NCBI Taxonomy" id="403677"/>
    <lineage>
        <taxon>Eukaryota</taxon>
        <taxon>Sar</taxon>
        <taxon>Stramenopiles</taxon>
        <taxon>Oomycota</taxon>
        <taxon>Peronosporomycetes</taxon>
        <taxon>Peronosporales</taxon>
        <taxon>Peronosporaceae</taxon>
        <taxon>Phytophthora</taxon>
    </lineage>
</organism>
<dbReference type="STRING" id="403677.D0MQR2"/>
<dbReference type="InterPro" id="IPR032675">
    <property type="entry name" value="LRR_dom_sf"/>
</dbReference>
<dbReference type="GeneID" id="9477230"/>
<name>D0MQR2_PHYIT</name>
<dbReference type="RefSeq" id="XP_002909017.1">
    <property type="nucleotide sequence ID" value="XM_002908971.1"/>
</dbReference>
<keyword evidence="3" id="KW-1185">Reference proteome</keyword>
<dbReference type="HOGENOM" id="CLU_1024739_0_0_1"/>
<protein>
    <recommendedName>
        <fullName evidence="1">F-box/LRR-repeat protein 15-like leucin rich repeat domain-containing protein</fullName>
    </recommendedName>
</protein>
<dbReference type="SMART" id="SM00367">
    <property type="entry name" value="LRR_CC"/>
    <property type="match status" value="5"/>
</dbReference>
<dbReference type="Pfam" id="PF25372">
    <property type="entry name" value="DUF7885"/>
    <property type="match status" value="1"/>
</dbReference>
<dbReference type="InterPro" id="IPR057207">
    <property type="entry name" value="FBXL15_LRR"/>
</dbReference>
<dbReference type="VEuPathDB" id="FungiDB:PITG_00414"/>
<dbReference type="OMA" id="KTAHIIA"/>
<dbReference type="GO" id="GO:0031146">
    <property type="term" value="P:SCF-dependent proteasomal ubiquitin-dependent protein catabolic process"/>
    <property type="evidence" value="ECO:0007669"/>
    <property type="project" value="TreeGrafter"/>
</dbReference>
<feature type="domain" description="F-box/LRR-repeat protein 15-like leucin rich repeat" evidence="1">
    <location>
        <begin position="112"/>
        <end position="265"/>
    </location>
</feature>
<dbReference type="GO" id="GO:0019005">
    <property type="term" value="C:SCF ubiquitin ligase complex"/>
    <property type="evidence" value="ECO:0007669"/>
    <property type="project" value="TreeGrafter"/>
</dbReference>
<dbReference type="Proteomes" id="UP000006643">
    <property type="component" value="Unassembled WGS sequence"/>
</dbReference>
<reference evidence="3" key="1">
    <citation type="journal article" date="2009" name="Nature">
        <title>Genome sequence and analysis of the Irish potato famine pathogen Phytophthora infestans.</title>
        <authorList>
            <consortium name="The Broad Institute Genome Sequencing Platform"/>
            <person name="Haas B.J."/>
            <person name="Kamoun S."/>
            <person name="Zody M.C."/>
            <person name="Jiang R.H."/>
            <person name="Handsaker R.E."/>
            <person name="Cano L.M."/>
            <person name="Grabherr M."/>
            <person name="Kodira C.D."/>
            <person name="Raffaele S."/>
            <person name="Torto-Alalibo T."/>
            <person name="Bozkurt T.O."/>
            <person name="Ah-Fong A.M."/>
            <person name="Alvarado L."/>
            <person name="Anderson V.L."/>
            <person name="Armstrong M.R."/>
            <person name="Avrova A."/>
            <person name="Baxter L."/>
            <person name="Beynon J."/>
            <person name="Boevink P.C."/>
            <person name="Bollmann S.R."/>
            <person name="Bos J.I."/>
            <person name="Bulone V."/>
            <person name="Cai G."/>
            <person name="Cakir C."/>
            <person name="Carrington J.C."/>
            <person name="Chawner M."/>
            <person name="Conti L."/>
            <person name="Costanzo S."/>
            <person name="Ewan R."/>
            <person name="Fahlgren N."/>
            <person name="Fischbach M.A."/>
            <person name="Fugelstad J."/>
            <person name="Gilroy E.M."/>
            <person name="Gnerre S."/>
            <person name="Green P.J."/>
            <person name="Grenville-Briggs L.J."/>
            <person name="Griffith J."/>
            <person name="Grunwald N.J."/>
            <person name="Horn K."/>
            <person name="Horner N.R."/>
            <person name="Hu C.H."/>
            <person name="Huitema E."/>
            <person name="Jeong D.H."/>
            <person name="Jones A.M."/>
            <person name="Jones J.D."/>
            <person name="Jones R.W."/>
            <person name="Karlsson E.K."/>
            <person name="Kunjeti S.G."/>
            <person name="Lamour K."/>
            <person name="Liu Z."/>
            <person name="Ma L."/>
            <person name="Maclean D."/>
            <person name="Chibucos M.C."/>
            <person name="McDonald H."/>
            <person name="McWalters J."/>
            <person name="Meijer H.J."/>
            <person name="Morgan W."/>
            <person name="Morris P.F."/>
            <person name="Munro C.A."/>
            <person name="O'Neill K."/>
            <person name="Ospina-Giraldo M."/>
            <person name="Pinzon A."/>
            <person name="Pritchard L."/>
            <person name="Ramsahoye B."/>
            <person name="Ren Q."/>
            <person name="Restrepo S."/>
            <person name="Roy S."/>
            <person name="Sadanandom A."/>
            <person name="Savidor A."/>
            <person name="Schornack S."/>
            <person name="Schwartz D.C."/>
            <person name="Schumann U.D."/>
            <person name="Schwessinger B."/>
            <person name="Seyer L."/>
            <person name="Sharpe T."/>
            <person name="Silvar C."/>
            <person name="Song J."/>
            <person name="Studholme D.J."/>
            <person name="Sykes S."/>
            <person name="Thines M."/>
            <person name="van de Vondervoort P.J."/>
            <person name="Phuntumart V."/>
            <person name="Wawra S."/>
            <person name="Weide R."/>
            <person name="Win J."/>
            <person name="Young C."/>
            <person name="Zhou S."/>
            <person name="Fry W."/>
            <person name="Meyers B.C."/>
            <person name="van West P."/>
            <person name="Ristaino J."/>
            <person name="Govers F."/>
            <person name="Birch P.R."/>
            <person name="Whisson S.C."/>
            <person name="Judelson H.S."/>
            <person name="Nusbaum C."/>
        </authorList>
    </citation>
    <scope>NUCLEOTIDE SEQUENCE [LARGE SCALE GENOMIC DNA]</scope>
    <source>
        <strain evidence="3">T30-4</strain>
    </source>
</reference>
<dbReference type="EMBL" id="DS028118">
    <property type="protein sequence ID" value="EEY57831.1"/>
    <property type="molecule type" value="Genomic_DNA"/>
</dbReference>
<evidence type="ECO:0000313" key="3">
    <source>
        <dbReference type="Proteomes" id="UP000006643"/>
    </source>
</evidence>
<dbReference type="PANTHER" id="PTHR13318">
    <property type="entry name" value="PARTNER OF PAIRED, ISOFORM B-RELATED"/>
    <property type="match status" value="1"/>
</dbReference>
<evidence type="ECO:0000313" key="2">
    <source>
        <dbReference type="EMBL" id="EEY57831.1"/>
    </source>
</evidence>
<dbReference type="InterPro" id="IPR006553">
    <property type="entry name" value="Leu-rich_rpt_Cys-con_subtyp"/>
</dbReference>
<dbReference type="eggNOG" id="KOG1947">
    <property type="taxonomic scope" value="Eukaryota"/>
</dbReference>
<dbReference type="AlphaFoldDB" id="D0MQR2"/>
<dbReference type="InParanoid" id="D0MQR2"/>
<dbReference type="PANTHER" id="PTHR13318:SF281">
    <property type="entry name" value="F-BOX DOMAIN-CONTAINING PROTEIN"/>
    <property type="match status" value="1"/>
</dbReference>